<dbReference type="InterPro" id="IPR036397">
    <property type="entry name" value="RNaseH_sf"/>
</dbReference>
<dbReference type="PANTHER" id="PTHR19303:SF16">
    <property type="entry name" value="JERKY PROTEIN HOMOLOG-LIKE"/>
    <property type="match status" value="1"/>
</dbReference>
<dbReference type="Pfam" id="PF03184">
    <property type="entry name" value="DDE_1"/>
    <property type="match status" value="1"/>
</dbReference>
<organism evidence="2 3">
    <name type="scientific">Aedes albopictus</name>
    <name type="common">Asian tiger mosquito</name>
    <name type="synonym">Stegomyia albopicta</name>
    <dbReference type="NCBI Taxonomy" id="7160"/>
    <lineage>
        <taxon>Eukaryota</taxon>
        <taxon>Metazoa</taxon>
        <taxon>Ecdysozoa</taxon>
        <taxon>Arthropoda</taxon>
        <taxon>Hexapoda</taxon>
        <taxon>Insecta</taxon>
        <taxon>Pterygota</taxon>
        <taxon>Neoptera</taxon>
        <taxon>Endopterygota</taxon>
        <taxon>Diptera</taxon>
        <taxon>Nematocera</taxon>
        <taxon>Culicoidea</taxon>
        <taxon>Culicidae</taxon>
        <taxon>Culicinae</taxon>
        <taxon>Aedini</taxon>
        <taxon>Aedes</taxon>
        <taxon>Stegomyia</taxon>
    </lineage>
</organism>
<protein>
    <recommendedName>
        <fullName evidence="1">DDE-1 domain-containing protein</fullName>
    </recommendedName>
</protein>
<dbReference type="PANTHER" id="PTHR19303">
    <property type="entry name" value="TRANSPOSON"/>
    <property type="match status" value="1"/>
</dbReference>
<dbReference type="InterPro" id="IPR050863">
    <property type="entry name" value="CenT-Element_Derived"/>
</dbReference>
<reference evidence="2" key="2">
    <citation type="submission" date="2025-05" db="UniProtKB">
        <authorList>
            <consortium name="EnsemblMetazoa"/>
        </authorList>
    </citation>
    <scope>IDENTIFICATION</scope>
    <source>
        <strain evidence="2">Foshan</strain>
    </source>
</reference>
<evidence type="ECO:0000313" key="3">
    <source>
        <dbReference type="Proteomes" id="UP000069940"/>
    </source>
</evidence>
<feature type="domain" description="DDE-1" evidence="1">
    <location>
        <begin position="82"/>
        <end position="261"/>
    </location>
</feature>
<dbReference type="GeneID" id="115258480"/>
<keyword evidence="3" id="KW-1185">Reference proteome</keyword>
<evidence type="ECO:0000259" key="1">
    <source>
        <dbReference type="Pfam" id="PF03184"/>
    </source>
</evidence>
<name>A0ABM1ZGU7_AEDAL</name>
<dbReference type="Proteomes" id="UP000069940">
    <property type="component" value="Unassembled WGS sequence"/>
</dbReference>
<evidence type="ECO:0000313" key="2">
    <source>
        <dbReference type="EnsemblMetazoa" id="AALFPA23_018352.P26933"/>
    </source>
</evidence>
<proteinExistence type="predicted"/>
<sequence>MRRFKDRFGLHVKRVAGEKASADTASYLKFKDVLEEQILEMGLKKSQVYNADESAIFIKMLASRSVVLSHESKASGRKLNKMRYTFMPCSNVDGSNKLKLMFIGTAAKPRSFPAKELLPVSYYNSKKAWMTRELFRTWFYNEFIPAVREFSERFNLEPKALLVLDNCTAHYDGGDKLISDDGLIKVIYLPPNVTSECQPMDQAVINAIKMRYKRKLMLKLVLEDEQLKFEDRLKKITLQQSIDWLSAAWDEISSSTIENSWKKLINQFPECDWSSADLDVPDNVDDISCSGIGF</sequence>
<accession>A0ABM1ZGU7</accession>
<dbReference type="EnsemblMetazoa" id="AALFPA23_018352.R26933">
    <property type="protein sequence ID" value="AALFPA23_018352.P26933"/>
    <property type="gene ID" value="AALFPA23_018352"/>
</dbReference>
<reference evidence="3" key="1">
    <citation type="journal article" date="2015" name="Proc. Natl. Acad. Sci. U.S.A.">
        <title>Genome sequence of the Asian Tiger mosquito, Aedes albopictus, reveals insights into its biology, genetics, and evolution.</title>
        <authorList>
            <person name="Chen X.G."/>
            <person name="Jiang X."/>
            <person name="Gu J."/>
            <person name="Xu M."/>
            <person name="Wu Y."/>
            <person name="Deng Y."/>
            <person name="Zhang C."/>
            <person name="Bonizzoni M."/>
            <person name="Dermauw W."/>
            <person name="Vontas J."/>
            <person name="Armbruster P."/>
            <person name="Huang X."/>
            <person name="Yang Y."/>
            <person name="Zhang H."/>
            <person name="He W."/>
            <person name="Peng H."/>
            <person name="Liu Y."/>
            <person name="Wu K."/>
            <person name="Chen J."/>
            <person name="Lirakis M."/>
            <person name="Topalis P."/>
            <person name="Van Leeuwen T."/>
            <person name="Hall A.B."/>
            <person name="Jiang X."/>
            <person name="Thorpe C."/>
            <person name="Mueller R.L."/>
            <person name="Sun C."/>
            <person name="Waterhouse R.M."/>
            <person name="Yan G."/>
            <person name="Tu Z.J."/>
            <person name="Fang X."/>
            <person name="James A.A."/>
        </authorList>
    </citation>
    <scope>NUCLEOTIDE SEQUENCE [LARGE SCALE GENOMIC DNA]</scope>
    <source>
        <strain evidence="3">Foshan</strain>
    </source>
</reference>
<dbReference type="RefSeq" id="XP_062703831.1">
    <property type="nucleotide sequence ID" value="XM_062847847.1"/>
</dbReference>
<dbReference type="InterPro" id="IPR004875">
    <property type="entry name" value="DDE_SF_endonuclease_dom"/>
</dbReference>
<dbReference type="Gene3D" id="3.30.420.10">
    <property type="entry name" value="Ribonuclease H-like superfamily/Ribonuclease H"/>
    <property type="match status" value="1"/>
</dbReference>